<organism evidence="1">
    <name type="scientific">uncultured marine phage</name>
    <dbReference type="NCBI Taxonomy" id="707152"/>
    <lineage>
        <taxon>Viruses</taxon>
        <taxon>environmental samples</taxon>
    </lineage>
</organism>
<dbReference type="EMBL" id="OU342829">
    <property type="protein sequence ID" value="CAG7580424.1"/>
    <property type="molecule type" value="Genomic_DNA"/>
</dbReference>
<reference evidence="1" key="1">
    <citation type="submission" date="2021-06" db="EMBL/GenBank/DDBJ databases">
        <authorList>
            <person name="Gannon L."/>
            <person name="Redgwell R T."/>
            <person name="Michniewski S."/>
            <person name="Harrison D C."/>
            <person name="Millard A."/>
        </authorList>
    </citation>
    <scope>NUCLEOTIDE SEQUENCE</scope>
</reference>
<name>A0A8D9CC67_9VIRU</name>
<accession>A0A8D9CC67</accession>
<protein>
    <submittedName>
        <fullName evidence="1">Uncharacterized protein</fullName>
    </submittedName>
</protein>
<proteinExistence type="predicted"/>
<sequence length="111" mass="13384">MGKKKSYIKFNLVKFDKAIAFQIIEQNLRKTPRRINLVFNIDGYQVRFQRDQCPDIQYYEREKMIVIYGRGSSGNHHLKPITIYFEDNFDRDKIFDILVKSFREISKTLNK</sequence>
<gene>
    <name evidence="1" type="ORF">SLAVMIC_00408</name>
</gene>
<evidence type="ECO:0000313" key="1">
    <source>
        <dbReference type="EMBL" id="CAG7580424.1"/>
    </source>
</evidence>